<dbReference type="Pfam" id="PF04596">
    <property type="entry name" value="Pox_F15"/>
    <property type="match status" value="1"/>
</dbReference>
<evidence type="ECO:0008006" key="2">
    <source>
        <dbReference type="Google" id="ProtNLM"/>
    </source>
</evidence>
<proteinExistence type="predicted"/>
<dbReference type="OrthoDB" id="15548at10239"/>
<dbReference type="Proteomes" id="UP000671927">
    <property type="component" value="Segment"/>
</dbReference>
<dbReference type="InterPro" id="IPR007675">
    <property type="entry name" value="Poxvirus_F15"/>
</dbReference>
<accession>A0A881SY05</accession>
<evidence type="ECO:0000313" key="1">
    <source>
        <dbReference type="EMBL" id="QQG31517.1"/>
    </source>
</evidence>
<gene>
    <name evidence="1" type="primary">SwPV026</name>
</gene>
<dbReference type="EMBL" id="MW036632">
    <property type="protein sequence ID" value="QQG31517.1"/>
    <property type="molecule type" value="Genomic_DNA"/>
</dbReference>
<organism evidence="1">
    <name type="scientific">Swinepox virus</name>
    <name type="common">SWPV</name>
    <dbReference type="NCBI Taxonomy" id="10276"/>
    <lineage>
        <taxon>Viruses</taxon>
        <taxon>Varidnaviria</taxon>
        <taxon>Bamfordvirae</taxon>
        <taxon>Nucleocytoviricota</taxon>
        <taxon>Pokkesviricetes</taxon>
        <taxon>Chitovirales</taxon>
        <taxon>Poxviridae</taxon>
        <taxon>Chordopoxvirinae</taxon>
        <taxon>Suipoxvirus</taxon>
        <taxon>Suipoxvirus swinepox</taxon>
    </lineage>
</organism>
<reference evidence="1" key="1">
    <citation type="journal article" date="2021" name="Arch. Virol.">
        <title>First complete genome characterization of swinepox virus directly from a clinical sample indicates divergence of a Eurasian-lineage virus.</title>
        <authorList>
            <person name="Aasdev A."/>
            <person name="Mishra A."/>
            <person name="Bora D.P."/>
            <person name="Kurkure N.V."/>
            <person name="Barman N.N."/>
            <person name="Raut A.A."/>
        </authorList>
    </citation>
    <scope>NUCLEOTIDE SEQUENCE</scope>
    <source>
        <strain evidence="1">SwPV/India-Assam/16</strain>
    </source>
</reference>
<name>A0A881SY05_SWPV</name>
<organismHost>
    <name type="scientific">Sus scrofa</name>
    <name type="common">Pig</name>
    <dbReference type="NCBI Taxonomy" id="9823"/>
</organismHost>
<sequence length="148" mass="17576">MEVYKLDQIIKMNPFRNMGKIKINEKDNCVLGNRCFVKIDKVRYIPDNCIPTTSSIKIRGHEFTLRELLYSPFHFRQPQYQYLLPSFVLNCIDEAHTYNAISMYCISNNDTKDDSLNINIFIPTKIKCIYLIIGLRIKYFWSSKFEIE</sequence>
<dbReference type="PIRSF" id="PIRSF015694">
    <property type="entry name" value="VAC_F15L"/>
    <property type="match status" value="1"/>
</dbReference>
<dbReference type="KEGG" id="vg:932417"/>
<protein>
    <recommendedName>
        <fullName evidence="2">Protein F15</fullName>
    </recommendedName>
</protein>